<accession>B7AN21</accession>
<gene>
    <name evidence="4" type="ORF">BACPEC_00073</name>
</gene>
<dbReference type="AlphaFoldDB" id="B7AN21"/>
<dbReference type="SUPFAM" id="SSF52540">
    <property type="entry name" value="P-loop containing nucleoside triphosphate hydrolases"/>
    <property type="match status" value="1"/>
</dbReference>
<dbReference type="InterPro" id="IPR014217">
    <property type="entry name" value="Spore_III_AA"/>
</dbReference>
<dbReference type="STRING" id="483218.BACPEC_00073"/>
<dbReference type="PANTHER" id="PTHR20953:SF3">
    <property type="entry name" value="P-LOOP CONTAINING NUCLEOSIDE TRIPHOSPHATE HYDROLASES SUPERFAMILY PROTEIN"/>
    <property type="match status" value="1"/>
</dbReference>
<evidence type="ECO:0000313" key="5">
    <source>
        <dbReference type="Proteomes" id="UP000003136"/>
    </source>
</evidence>
<dbReference type="NCBIfam" id="TIGR02858">
    <property type="entry name" value="spore_III_AA"/>
    <property type="match status" value="1"/>
</dbReference>
<dbReference type="InterPro" id="IPR003593">
    <property type="entry name" value="AAA+_ATPase"/>
</dbReference>
<dbReference type="Gene3D" id="3.40.50.300">
    <property type="entry name" value="P-loop containing nucleotide triphosphate hydrolases"/>
    <property type="match status" value="1"/>
</dbReference>
<evidence type="ECO:0000313" key="4">
    <source>
        <dbReference type="EMBL" id="EEC58875.1"/>
    </source>
</evidence>
<protein>
    <recommendedName>
        <fullName evidence="3">AAA+ ATPase domain-containing protein</fullName>
    </recommendedName>
</protein>
<dbReference type="PANTHER" id="PTHR20953">
    <property type="entry name" value="KINASE-RELATED"/>
    <property type="match status" value="1"/>
</dbReference>
<dbReference type="eggNOG" id="COG3854">
    <property type="taxonomic scope" value="Bacteria"/>
</dbReference>
<evidence type="ECO:0000259" key="3">
    <source>
        <dbReference type="SMART" id="SM00382"/>
    </source>
</evidence>
<evidence type="ECO:0000256" key="2">
    <source>
        <dbReference type="ARBA" id="ARBA00022840"/>
    </source>
</evidence>
<dbReference type="HOGENOM" id="CLU_052793_0_0_9"/>
<reference evidence="4 5" key="1">
    <citation type="submission" date="2008-11" db="EMBL/GenBank/DDBJ databases">
        <title>Draft genome sequence of Bacteroides pectinophilus (ATCC 43243).</title>
        <authorList>
            <person name="Sudarsanam P."/>
            <person name="Ley R."/>
            <person name="Guruge J."/>
            <person name="Turnbaugh P.J."/>
            <person name="Mahowald M."/>
            <person name="Liep D."/>
            <person name="Gordon J."/>
        </authorList>
    </citation>
    <scope>NUCLEOTIDE SEQUENCE [LARGE SCALE GENOMIC DNA]</scope>
    <source>
        <strain evidence="4 5">ATCC 43243</strain>
    </source>
</reference>
<sequence length="299" mass="33415">MDNHRISEITKVLPQNVRSTILRQQISYDRLEEVHLRTGMPLILRYDNTEILMEQCIVTPEDMREALELISNHSLYAYEDDIRQGFITIPGGHRVGLAGKMVMQDGKIKTIKHISFFNIRVAHQIRGCAASVYGFIHNSTQIENTLIISPPGCGKTTMLRDLIRQISNGNSYYEGQTVGVVDERSEIAACYNGRPQNDLGIRTDVLDCCPKAEGMVMLVRSMSPRVIAVDEIATPDDIEAVRYVMNCGCSIIATAHAYNADELRQKPQFAELLAMNVFKRIVTLGRSSGAGSIEEEVVL</sequence>
<evidence type="ECO:0000256" key="1">
    <source>
        <dbReference type="ARBA" id="ARBA00022741"/>
    </source>
</evidence>
<dbReference type="GO" id="GO:0005524">
    <property type="term" value="F:ATP binding"/>
    <property type="evidence" value="ECO:0007669"/>
    <property type="project" value="UniProtKB-KW"/>
</dbReference>
<organism evidence="4 5">
    <name type="scientific">[Bacteroides] pectinophilus ATCC 43243</name>
    <dbReference type="NCBI Taxonomy" id="483218"/>
    <lineage>
        <taxon>Bacteria</taxon>
        <taxon>Bacillati</taxon>
        <taxon>Bacillota</taxon>
        <taxon>Clostridia</taxon>
        <taxon>Eubacteriales</taxon>
    </lineage>
</organism>
<name>B7AN21_9FIRM</name>
<proteinExistence type="predicted"/>
<dbReference type="Pfam" id="PF19568">
    <property type="entry name" value="Spore_III_AA"/>
    <property type="match status" value="1"/>
</dbReference>
<feature type="domain" description="AAA+ ATPase" evidence="3">
    <location>
        <begin position="141"/>
        <end position="288"/>
    </location>
</feature>
<keyword evidence="5" id="KW-1185">Reference proteome</keyword>
<dbReference type="Proteomes" id="UP000003136">
    <property type="component" value="Unassembled WGS sequence"/>
</dbReference>
<dbReference type="SMART" id="SM00382">
    <property type="entry name" value="AAA"/>
    <property type="match status" value="1"/>
</dbReference>
<keyword evidence="2" id="KW-0067">ATP-binding</keyword>
<dbReference type="InterPro" id="IPR045735">
    <property type="entry name" value="Spore_III_AA_AAA+_ATPase"/>
</dbReference>
<comment type="caution">
    <text evidence="4">The sequence shown here is derived from an EMBL/GenBank/DDBJ whole genome shotgun (WGS) entry which is preliminary data.</text>
</comment>
<reference evidence="4 5" key="2">
    <citation type="submission" date="2008-11" db="EMBL/GenBank/DDBJ databases">
        <authorList>
            <person name="Fulton L."/>
            <person name="Clifton S."/>
            <person name="Fulton B."/>
            <person name="Xu J."/>
            <person name="Minx P."/>
            <person name="Pepin K.H."/>
            <person name="Johnson M."/>
            <person name="Bhonagiri V."/>
            <person name="Nash W.E."/>
            <person name="Mardis E.R."/>
            <person name="Wilson R.K."/>
        </authorList>
    </citation>
    <scope>NUCLEOTIDE SEQUENCE [LARGE SCALE GENOMIC DNA]</scope>
    <source>
        <strain evidence="4 5">ATCC 43243</strain>
    </source>
</reference>
<dbReference type="InterPro" id="IPR027417">
    <property type="entry name" value="P-loop_NTPase"/>
</dbReference>
<dbReference type="EMBL" id="ABVQ01000029">
    <property type="protein sequence ID" value="EEC58875.1"/>
    <property type="molecule type" value="Genomic_DNA"/>
</dbReference>
<keyword evidence="1" id="KW-0547">Nucleotide-binding</keyword>